<dbReference type="STRING" id="1850250.LPB142_05270"/>
<dbReference type="RefSeq" id="WP_071165732.1">
    <property type="nucleotide sequence ID" value="NZ_CP017781.1"/>
</dbReference>
<dbReference type="PANTHER" id="PTHR40661">
    <property type="match status" value="1"/>
</dbReference>
<keyword evidence="2" id="KW-0238">DNA-binding</keyword>
<dbReference type="SMART" id="SM00530">
    <property type="entry name" value="HTH_XRE"/>
    <property type="match status" value="1"/>
</dbReference>
<dbReference type="SUPFAM" id="SSF47413">
    <property type="entry name" value="lambda repressor-like DNA-binding domains"/>
    <property type="match status" value="1"/>
</dbReference>
<dbReference type="EMBL" id="CP017781">
    <property type="protein sequence ID" value="AOZ68801.1"/>
    <property type="molecule type" value="Genomic_DNA"/>
</dbReference>
<dbReference type="CDD" id="cd00093">
    <property type="entry name" value="HTH_XRE"/>
    <property type="match status" value="1"/>
</dbReference>
<evidence type="ECO:0000256" key="2">
    <source>
        <dbReference type="ARBA" id="ARBA00023125"/>
    </source>
</evidence>
<keyword evidence="7" id="KW-1185">Reference proteome</keyword>
<gene>
    <name evidence="6" type="ORF">LPB142_05270</name>
</gene>
<evidence type="ECO:0000256" key="1">
    <source>
        <dbReference type="ARBA" id="ARBA00023015"/>
    </source>
</evidence>
<accession>A0A1D9MAE8</accession>
<evidence type="ECO:0000256" key="3">
    <source>
        <dbReference type="ARBA" id="ARBA00023163"/>
    </source>
</evidence>
<dbReference type="KEGG" id="rhp:LPB142_05270"/>
<dbReference type="Pfam" id="PF01381">
    <property type="entry name" value="HTH_3"/>
    <property type="match status" value="1"/>
</dbReference>
<feature type="coiled-coil region" evidence="4">
    <location>
        <begin position="98"/>
        <end position="125"/>
    </location>
</feature>
<keyword evidence="1" id="KW-0805">Transcription regulation</keyword>
<proteinExistence type="predicted"/>
<dbReference type="PANTHER" id="PTHR40661:SF3">
    <property type="entry name" value="FELS-1 PROPHAGE TRANSCRIPTIONAL REGULATOR"/>
    <property type="match status" value="1"/>
</dbReference>
<dbReference type="Proteomes" id="UP000176562">
    <property type="component" value="Chromosome"/>
</dbReference>
<protein>
    <submittedName>
        <fullName evidence="6">Transcriptional regulator</fullName>
    </submittedName>
</protein>
<evidence type="ECO:0000313" key="7">
    <source>
        <dbReference type="Proteomes" id="UP000176562"/>
    </source>
</evidence>
<dbReference type="Gene3D" id="1.10.260.40">
    <property type="entry name" value="lambda repressor-like DNA-binding domains"/>
    <property type="match status" value="1"/>
</dbReference>
<evidence type="ECO:0000313" key="6">
    <source>
        <dbReference type="EMBL" id="AOZ68801.1"/>
    </source>
</evidence>
<reference evidence="6 7" key="1">
    <citation type="submission" date="2016-10" db="EMBL/GenBank/DDBJ databases">
        <title>Rhodobacter sp. LPB0142, isolated from sea water.</title>
        <authorList>
            <person name="Kim E."/>
            <person name="Yi H."/>
        </authorList>
    </citation>
    <scope>NUCLEOTIDE SEQUENCE [LARGE SCALE GENOMIC DNA]</scope>
    <source>
        <strain evidence="6 7">LPB0142</strain>
    </source>
</reference>
<evidence type="ECO:0000259" key="5">
    <source>
        <dbReference type="PROSITE" id="PS50943"/>
    </source>
</evidence>
<dbReference type="PROSITE" id="PS50943">
    <property type="entry name" value="HTH_CROC1"/>
    <property type="match status" value="1"/>
</dbReference>
<dbReference type="InterPro" id="IPR001387">
    <property type="entry name" value="Cro/C1-type_HTH"/>
</dbReference>
<dbReference type="GO" id="GO:0003677">
    <property type="term" value="F:DNA binding"/>
    <property type="evidence" value="ECO:0007669"/>
    <property type="project" value="UniProtKB-KW"/>
</dbReference>
<keyword evidence="4" id="KW-0175">Coiled coil</keyword>
<keyword evidence="3" id="KW-0804">Transcription</keyword>
<dbReference type="InterPro" id="IPR010982">
    <property type="entry name" value="Lambda_DNA-bd_dom_sf"/>
</dbReference>
<sequence length="125" mass="13811">MSDWFGADEATFGDRLTGAREAAGLSQEELAQRLGVRLETLASWEDDMADPRANRLQMVAGMLNVSLMWLLTGEGEGLDGPPEAREEAQDVRETVREIRAIRTVVEELDARLGRLERKLAAEGQA</sequence>
<dbReference type="AlphaFoldDB" id="A0A1D9MAE8"/>
<name>A0A1D9MAE8_9RHOB</name>
<feature type="domain" description="HTH cro/C1-type" evidence="5">
    <location>
        <begin position="19"/>
        <end position="70"/>
    </location>
</feature>
<organism evidence="6 7">
    <name type="scientific">Rhodobacter xanthinilyticus</name>
    <dbReference type="NCBI Taxonomy" id="1850250"/>
    <lineage>
        <taxon>Bacteria</taxon>
        <taxon>Pseudomonadati</taxon>
        <taxon>Pseudomonadota</taxon>
        <taxon>Alphaproteobacteria</taxon>
        <taxon>Rhodobacterales</taxon>
        <taxon>Rhodobacter group</taxon>
        <taxon>Rhodobacter</taxon>
    </lineage>
</organism>
<evidence type="ECO:0000256" key="4">
    <source>
        <dbReference type="SAM" id="Coils"/>
    </source>
</evidence>